<feature type="domain" description="HTH lysR-type" evidence="5">
    <location>
        <begin position="1"/>
        <end position="59"/>
    </location>
</feature>
<dbReference type="InterPro" id="IPR036390">
    <property type="entry name" value="WH_DNA-bd_sf"/>
</dbReference>
<evidence type="ECO:0000256" key="4">
    <source>
        <dbReference type="ARBA" id="ARBA00023163"/>
    </source>
</evidence>
<dbReference type="Pfam" id="PF03466">
    <property type="entry name" value="LysR_substrate"/>
    <property type="match status" value="1"/>
</dbReference>
<protein>
    <submittedName>
        <fullName evidence="6">LysR family transcriptional regulator</fullName>
    </submittedName>
</protein>
<keyword evidence="4" id="KW-0804">Transcription</keyword>
<dbReference type="InterPro" id="IPR058163">
    <property type="entry name" value="LysR-type_TF_proteobact-type"/>
</dbReference>
<evidence type="ECO:0000256" key="3">
    <source>
        <dbReference type="ARBA" id="ARBA00023125"/>
    </source>
</evidence>
<accession>A0A5J6QUT1</accession>
<dbReference type="Pfam" id="PF00126">
    <property type="entry name" value="HTH_1"/>
    <property type="match status" value="1"/>
</dbReference>
<dbReference type="FunFam" id="1.10.10.10:FF:000001">
    <property type="entry name" value="LysR family transcriptional regulator"/>
    <property type="match status" value="1"/>
</dbReference>
<evidence type="ECO:0000256" key="2">
    <source>
        <dbReference type="ARBA" id="ARBA00023015"/>
    </source>
</evidence>
<keyword evidence="2" id="KW-0805">Transcription regulation</keyword>
<dbReference type="SUPFAM" id="SSF46785">
    <property type="entry name" value="Winged helix' DNA-binding domain"/>
    <property type="match status" value="1"/>
</dbReference>
<evidence type="ECO:0000313" key="7">
    <source>
        <dbReference type="Proteomes" id="UP000327179"/>
    </source>
</evidence>
<reference evidence="6 7" key="1">
    <citation type="submission" date="2019-08" db="EMBL/GenBank/DDBJ databases">
        <title>Whole-genome Sequencing of e-waste polymer degrading bacterium Pseudomonas sp. strain PE08.</title>
        <authorList>
            <person name="Kirdat K."/>
            <person name="Debbarma P."/>
            <person name="Narawade N."/>
            <person name="Suyal D."/>
            <person name="Thorat V."/>
            <person name="Shouche Y."/>
            <person name="Goel R."/>
            <person name="Yadav A."/>
        </authorList>
    </citation>
    <scope>NUCLEOTIDE SEQUENCE [LARGE SCALE GENOMIC DNA]</scope>
    <source>
        <strain evidence="6 7">PE08</strain>
    </source>
</reference>
<name>A0A5J6QUT1_9GAMM</name>
<dbReference type="KEGG" id="plal:FXN65_24585"/>
<dbReference type="InterPro" id="IPR000847">
    <property type="entry name" value="LysR_HTH_N"/>
</dbReference>
<dbReference type="Proteomes" id="UP000327179">
    <property type="component" value="Chromosome"/>
</dbReference>
<dbReference type="Gene3D" id="1.10.10.10">
    <property type="entry name" value="Winged helix-like DNA-binding domain superfamily/Winged helix DNA-binding domain"/>
    <property type="match status" value="1"/>
</dbReference>
<organism evidence="6 7">
    <name type="scientific">Metapseudomonas lalkuanensis</name>
    <dbReference type="NCBI Taxonomy" id="2604832"/>
    <lineage>
        <taxon>Bacteria</taxon>
        <taxon>Pseudomonadati</taxon>
        <taxon>Pseudomonadota</taxon>
        <taxon>Gammaproteobacteria</taxon>
        <taxon>Pseudomonadales</taxon>
        <taxon>Pseudomonadaceae</taxon>
        <taxon>Metapseudomonas</taxon>
    </lineage>
</organism>
<dbReference type="SUPFAM" id="SSF53850">
    <property type="entry name" value="Periplasmic binding protein-like II"/>
    <property type="match status" value="1"/>
</dbReference>
<dbReference type="GO" id="GO:0003700">
    <property type="term" value="F:DNA-binding transcription factor activity"/>
    <property type="evidence" value="ECO:0007669"/>
    <property type="project" value="InterPro"/>
</dbReference>
<sequence length="297" mass="32903">MEQLKRMAVFATVVERGSMVAAAEVLGMTASAVSQQIRKLEEETQVSLLHRTTRKLTLTEAGAVFYKSCAQVLELAQQAEQRLAELRDAPVGELRIAAPVGFSNGMLTEALAPLLEAHPGLSLQLFFHDEQIDLVEQRIDLAIRVGRQEDSSLVARHLADWPAVLCCAPAYLARSGAIQRPEQLLDLDWISLNGERQQHQLTFTGPRGEQQRLRLEPRVGCNNILAVRSFTLAGLGLSLQPEPEIREELASGRLLALLPEWQPTPVGLYIVTPRRDALPAKVRYAIEALRRGLSRRG</sequence>
<dbReference type="RefSeq" id="WP_151137319.1">
    <property type="nucleotide sequence ID" value="NZ_CP043311.1"/>
</dbReference>
<dbReference type="AlphaFoldDB" id="A0A5J6QUT1"/>
<evidence type="ECO:0000259" key="5">
    <source>
        <dbReference type="PROSITE" id="PS50931"/>
    </source>
</evidence>
<dbReference type="InterPro" id="IPR005119">
    <property type="entry name" value="LysR_subst-bd"/>
</dbReference>
<dbReference type="GO" id="GO:0043565">
    <property type="term" value="F:sequence-specific DNA binding"/>
    <property type="evidence" value="ECO:0007669"/>
    <property type="project" value="TreeGrafter"/>
</dbReference>
<dbReference type="Gene3D" id="3.40.190.290">
    <property type="match status" value="1"/>
</dbReference>
<dbReference type="PANTHER" id="PTHR30537">
    <property type="entry name" value="HTH-TYPE TRANSCRIPTIONAL REGULATOR"/>
    <property type="match status" value="1"/>
</dbReference>
<dbReference type="GO" id="GO:0006351">
    <property type="term" value="P:DNA-templated transcription"/>
    <property type="evidence" value="ECO:0007669"/>
    <property type="project" value="TreeGrafter"/>
</dbReference>
<dbReference type="InterPro" id="IPR036388">
    <property type="entry name" value="WH-like_DNA-bd_sf"/>
</dbReference>
<dbReference type="EMBL" id="CP043311">
    <property type="protein sequence ID" value="QEY65081.1"/>
    <property type="molecule type" value="Genomic_DNA"/>
</dbReference>
<keyword evidence="3" id="KW-0238">DNA-binding</keyword>
<evidence type="ECO:0000256" key="1">
    <source>
        <dbReference type="ARBA" id="ARBA00009437"/>
    </source>
</evidence>
<proteinExistence type="inferred from homology"/>
<comment type="similarity">
    <text evidence="1">Belongs to the LysR transcriptional regulatory family.</text>
</comment>
<keyword evidence="7" id="KW-1185">Reference proteome</keyword>
<gene>
    <name evidence="6" type="ORF">FXN65_24585</name>
</gene>
<dbReference type="PANTHER" id="PTHR30537:SF30">
    <property type="entry name" value="TRANSCRIPTIONAL REGULATOR-RELATED"/>
    <property type="match status" value="1"/>
</dbReference>
<dbReference type="PROSITE" id="PS50931">
    <property type="entry name" value="HTH_LYSR"/>
    <property type="match status" value="1"/>
</dbReference>
<evidence type="ECO:0000313" key="6">
    <source>
        <dbReference type="EMBL" id="QEY65081.1"/>
    </source>
</evidence>
<dbReference type="CDD" id="cd08422">
    <property type="entry name" value="PBP2_CrgA_like"/>
    <property type="match status" value="1"/>
</dbReference>